<dbReference type="RefSeq" id="WP_011900521.1">
    <property type="nucleotide sequence ID" value="NZ_JAAVJF010000001.1"/>
</dbReference>
<dbReference type="EMBL" id="JAAVJF010000001">
    <property type="protein sequence ID" value="NYR14455.1"/>
    <property type="molecule type" value="Genomic_DNA"/>
</dbReference>
<dbReference type="GeneID" id="5056170"/>
<sequence length="95" mass="10871">MTSLIFIFDSCPPPIVAAKLKLWDIEVTALTDCPGLKRVLKHRLREDIHDKFAVVVGDKELAERLGVAYASYQEVEVFLQYLEKEVSPAYMPYLQ</sequence>
<dbReference type="AlphaFoldDB" id="A0A7L4P5A7"/>
<accession>A0A7L4P5A7</accession>
<evidence type="ECO:0000313" key="2">
    <source>
        <dbReference type="Proteomes" id="UP000554766"/>
    </source>
</evidence>
<proteinExistence type="predicted"/>
<protein>
    <submittedName>
        <fullName evidence="1">Uncharacterized protein</fullName>
    </submittedName>
</protein>
<evidence type="ECO:0000313" key="1">
    <source>
        <dbReference type="EMBL" id="NYR14455.1"/>
    </source>
</evidence>
<name>A0A7L4P5A7_9CREN</name>
<dbReference type="Proteomes" id="UP000554766">
    <property type="component" value="Unassembled WGS sequence"/>
</dbReference>
<comment type="caution">
    <text evidence="1">The sequence shown here is derived from an EMBL/GenBank/DDBJ whole genome shotgun (WGS) entry which is preliminary data.</text>
</comment>
<gene>
    <name evidence="1" type="ORF">HC235_00400</name>
</gene>
<reference evidence="1 2" key="1">
    <citation type="journal article" date="2020" name="Nat. Commun.">
        <title>The structures of two archaeal type IV pili illuminate evolutionary relationships.</title>
        <authorList>
            <person name="Wang F."/>
            <person name="Baquero D.P."/>
            <person name="Su Z."/>
            <person name="Beltran L.C."/>
            <person name="Prangishvili D."/>
            <person name="Krupovic M."/>
            <person name="Egelman E.H."/>
        </authorList>
    </citation>
    <scope>NUCLEOTIDE SEQUENCE [LARGE SCALE GENOMIC DNA]</scope>
    <source>
        <strain evidence="1 2">2GA</strain>
    </source>
</reference>
<organism evidence="1 2">
    <name type="scientific">Pyrobaculum arsenaticum</name>
    <dbReference type="NCBI Taxonomy" id="121277"/>
    <lineage>
        <taxon>Archaea</taxon>
        <taxon>Thermoproteota</taxon>
        <taxon>Thermoprotei</taxon>
        <taxon>Thermoproteales</taxon>
        <taxon>Thermoproteaceae</taxon>
        <taxon>Pyrobaculum</taxon>
    </lineage>
</organism>
<dbReference type="OMA" id="KEVSPAY"/>
<keyword evidence="2" id="KW-1185">Reference proteome</keyword>